<keyword evidence="5" id="KW-1185">Reference proteome</keyword>
<feature type="domain" description="BEN" evidence="2">
    <location>
        <begin position="310"/>
        <end position="423"/>
    </location>
</feature>
<dbReference type="KEGG" id="cqu:CpipJ_CPIJ019885"/>
<dbReference type="AlphaFoldDB" id="B0XKF1"/>
<feature type="region of interest" description="Disordered" evidence="1">
    <location>
        <begin position="437"/>
        <end position="458"/>
    </location>
</feature>
<dbReference type="VEuPathDB" id="VectorBase:CPIJ019885"/>
<evidence type="ECO:0000313" key="5">
    <source>
        <dbReference type="Proteomes" id="UP000002320"/>
    </source>
</evidence>
<dbReference type="EnsemblMetazoa" id="CPIJ019885-RA">
    <property type="protein sequence ID" value="CPIJ019885-PA"/>
    <property type="gene ID" value="CPIJ019885"/>
</dbReference>
<feature type="compositionally biased region" description="Basic and acidic residues" evidence="1">
    <location>
        <begin position="166"/>
        <end position="178"/>
    </location>
</feature>
<feature type="compositionally biased region" description="Polar residues" evidence="1">
    <location>
        <begin position="139"/>
        <end position="152"/>
    </location>
</feature>
<feature type="compositionally biased region" description="Low complexity" evidence="1">
    <location>
        <begin position="109"/>
        <end position="121"/>
    </location>
</feature>
<organism>
    <name type="scientific">Culex quinquefasciatus</name>
    <name type="common">Southern house mosquito</name>
    <name type="synonym">Culex pungens</name>
    <dbReference type="NCBI Taxonomy" id="7176"/>
    <lineage>
        <taxon>Eukaryota</taxon>
        <taxon>Metazoa</taxon>
        <taxon>Ecdysozoa</taxon>
        <taxon>Arthropoda</taxon>
        <taxon>Hexapoda</taxon>
        <taxon>Insecta</taxon>
        <taxon>Pterygota</taxon>
        <taxon>Neoptera</taxon>
        <taxon>Endopterygota</taxon>
        <taxon>Diptera</taxon>
        <taxon>Nematocera</taxon>
        <taxon>Culicoidea</taxon>
        <taxon>Culicidae</taxon>
        <taxon>Culicinae</taxon>
        <taxon>Culicini</taxon>
        <taxon>Culex</taxon>
        <taxon>Culex</taxon>
    </lineage>
</organism>
<dbReference type="Proteomes" id="UP000002320">
    <property type="component" value="Unassembled WGS sequence"/>
</dbReference>
<dbReference type="HOGENOM" id="CLU_597517_0_0_1"/>
<dbReference type="OrthoDB" id="7765186at2759"/>
<gene>
    <name evidence="4" type="primary">6054161</name>
    <name evidence="3" type="ORF">CpipJ_CPIJ019885</name>
</gene>
<feature type="compositionally biased region" description="Basic and acidic residues" evidence="1">
    <location>
        <begin position="448"/>
        <end position="458"/>
    </location>
</feature>
<name>B0XKF1_CULQU</name>
<feature type="compositionally biased region" description="Basic residues" evidence="1">
    <location>
        <begin position="83"/>
        <end position="93"/>
    </location>
</feature>
<dbReference type="GO" id="GO:0003677">
    <property type="term" value="F:DNA binding"/>
    <property type="evidence" value="ECO:0007669"/>
    <property type="project" value="InterPro"/>
</dbReference>
<feature type="compositionally biased region" description="Basic and acidic residues" evidence="1">
    <location>
        <begin position="73"/>
        <end position="82"/>
    </location>
</feature>
<feature type="region of interest" description="Disordered" evidence="1">
    <location>
        <begin position="38"/>
        <end position="278"/>
    </location>
</feature>
<protein>
    <recommendedName>
        <fullName evidence="2">BEN domain-containing protein</fullName>
    </recommendedName>
</protein>
<feature type="compositionally biased region" description="Gly residues" evidence="1">
    <location>
        <begin position="223"/>
        <end position="276"/>
    </location>
</feature>
<proteinExistence type="predicted"/>
<feature type="compositionally biased region" description="Polar residues" evidence="1">
    <location>
        <begin position="183"/>
        <end position="199"/>
    </location>
</feature>
<dbReference type="VEuPathDB" id="VectorBase:CQUJHB007427"/>
<evidence type="ECO:0000313" key="4">
    <source>
        <dbReference type="EnsemblMetazoa" id="CPIJ019885-PA"/>
    </source>
</evidence>
<dbReference type="InParanoid" id="B0XKF1"/>
<feature type="compositionally biased region" description="Low complexity" evidence="1">
    <location>
        <begin position="61"/>
        <end position="72"/>
    </location>
</feature>
<evidence type="ECO:0000313" key="3">
    <source>
        <dbReference type="EMBL" id="EDS31842.1"/>
    </source>
</evidence>
<sequence length="458" mass="49420">MAPRKLKDGKDIKMVQRAKNCNKEELANALGDAISSSIPEVPIDSKMNARVASETSDDQESCGSLESSLDSSSRFDPEEFRRALRKKPRRRSRESRLASISPRRKSRKVYPSSSSSELFSSDQEELPRSVVLRRGHLTDLTSRDSQVSTQIVAQEDVPAGGSTQTNRHEQSNKQDHASIVDTRISSQNRIPQSPNTSQNRTHHEHNSAPGTSGTSKQKQSGGMSAGGGRAGSGDGRAGAGGGRAGAGDGRAGAGDGRASAGGGRAGSGDGRAGAEGGVNFDESQLSVRTKIQILKEKLAVLQRTIKFTEVEDFSITSADLDQLSGRASSDGMFVGLLLMAILGPDRLKKMSATGQASRRFAKKLNADGTPAYPEMEAVDKTLMSFFMCILNSNHFVFCFADKVAERNQMRLGPSKIASIRAACTEKKIRGYVTRKLSNHKRPAPQRRQQNEQKLADVE</sequence>
<evidence type="ECO:0000259" key="2">
    <source>
        <dbReference type="PROSITE" id="PS51457"/>
    </source>
</evidence>
<dbReference type="PROSITE" id="PS51457">
    <property type="entry name" value="BEN"/>
    <property type="match status" value="1"/>
</dbReference>
<reference evidence="3" key="1">
    <citation type="submission" date="2007-03" db="EMBL/GenBank/DDBJ databases">
        <title>Annotation of Culex pipiens quinquefasciatus.</title>
        <authorList>
            <consortium name="The Broad Institute Genome Sequencing Platform"/>
            <person name="Atkinson P.W."/>
            <person name="Hemingway J."/>
            <person name="Christensen B.M."/>
            <person name="Higgs S."/>
            <person name="Kodira C."/>
            <person name="Hannick L."/>
            <person name="Megy K."/>
            <person name="O'Leary S."/>
            <person name="Pearson M."/>
            <person name="Haas B.J."/>
            <person name="Mauceli E."/>
            <person name="Wortman J.R."/>
            <person name="Lee N.H."/>
            <person name="Guigo R."/>
            <person name="Stanke M."/>
            <person name="Alvarado L."/>
            <person name="Amedeo P."/>
            <person name="Antoine C.H."/>
            <person name="Arensburger P."/>
            <person name="Bidwell S.L."/>
            <person name="Crawford M."/>
            <person name="Camaro F."/>
            <person name="Devon K."/>
            <person name="Engels R."/>
            <person name="Hammond M."/>
            <person name="Howarth C."/>
            <person name="Koehrsen M."/>
            <person name="Lawson D."/>
            <person name="Montgomery P."/>
            <person name="Nene V."/>
            <person name="Nusbaum C."/>
            <person name="Puiu D."/>
            <person name="Romero-Severson J."/>
            <person name="Severson D.W."/>
            <person name="Shumway M."/>
            <person name="Sisk P."/>
            <person name="Stolte C."/>
            <person name="Zeng Q."/>
            <person name="Eisenstadt E."/>
            <person name="Fraser-Liggett C."/>
            <person name="Strausberg R."/>
            <person name="Galagan J."/>
            <person name="Birren B."/>
            <person name="Collins F.H."/>
        </authorList>
    </citation>
    <scope>NUCLEOTIDE SEQUENCE [LARGE SCALE GENOMIC DNA]</scope>
    <source>
        <strain evidence="3">JHB</strain>
    </source>
</reference>
<dbReference type="OMA" id="NRTHHEH"/>
<dbReference type="EMBL" id="DS233813">
    <property type="protein sequence ID" value="EDS31842.1"/>
    <property type="molecule type" value="Genomic_DNA"/>
</dbReference>
<dbReference type="InterPro" id="IPR018379">
    <property type="entry name" value="BEN_domain"/>
</dbReference>
<reference evidence="4" key="2">
    <citation type="submission" date="2020-05" db="UniProtKB">
        <authorList>
            <consortium name="EnsemblMetazoa"/>
        </authorList>
    </citation>
    <scope>IDENTIFICATION</scope>
    <source>
        <strain evidence="4">JHB</strain>
    </source>
</reference>
<evidence type="ECO:0000256" key="1">
    <source>
        <dbReference type="SAM" id="MobiDB-lite"/>
    </source>
</evidence>
<accession>B0XKF1</accession>
<feature type="compositionally biased region" description="Polar residues" evidence="1">
    <location>
        <begin position="208"/>
        <end position="220"/>
    </location>
</feature>